<evidence type="ECO:0000313" key="2">
    <source>
        <dbReference type="Proteomes" id="UP000692816"/>
    </source>
</evidence>
<proteinExistence type="predicted"/>
<comment type="caution">
    <text evidence="1">The sequence shown here is derived from an EMBL/GenBank/DDBJ whole genome shotgun (WGS) entry which is preliminary data.</text>
</comment>
<reference evidence="1" key="1">
    <citation type="journal article" date="2021" name="Int. J. Syst. Evol. Microbiol.">
        <title>Bradyrhizobium septentrionale sp. nov. (sv. septentrionale) and Bradyrhizobium quebecense sp. nov. (sv. septentrionale) associated with legumes native to Canada possess rearranged symbiosis genes and numerous insertion sequences.</title>
        <authorList>
            <person name="Bromfield E.S.P."/>
            <person name="Cloutier S."/>
        </authorList>
    </citation>
    <scope>NUCLEOTIDE SEQUENCE</scope>
    <source>
        <strain evidence="1">12S5</strain>
    </source>
</reference>
<accession>A0ABS3MQG0</accession>
<sequence length="170" mass="18300">MKRFAIWVLAALALIAATLSGLFVFSPTARLVMAIAIAEIFNSGPPPIAEGVITKEDWPHFAAASKKLTEVLQSKFPVGSIEGNLKSILVGQGFRPPDPIPSNCAPPGQQVPVGVAYYQCLTPEQEERRKRTLVYKWGGGVCMESISVIWSSDEHGALTHIDGGYYGACL</sequence>
<protein>
    <submittedName>
        <fullName evidence="1">Uncharacterized protein</fullName>
    </submittedName>
</protein>
<gene>
    <name evidence="1" type="ORF">J4P68_30625</name>
</gene>
<dbReference type="Proteomes" id="UP000692816">
    <property type="component" value="Unassembled WGS sequence"/>
</dbReference>
<dbReference type="RefSeq" id="WP_207836037.1">
    <property type="nucleotide sequence ID" value="NZ_CP088282.1"/>
</dbReference>
<organism evidence="1 2">
    <name type="scientific">Bradyrhizobium quebecense</name>
    <dbReference type="NCBI Taxonomy" id="2748629"/>
    <lineage>
        <taxon>Bacteria</taxon>
        <taxon>Pseudomonadati</taxon>
        <taxon>Pseudomonadota</taxon>
        <taxon>Alphaproteobacteria</taxon>
        <taxon>Hyphomicrobiales</taxon>
        <taxon>Nitrobacteraceae</taxon>
        <taxon>Bradyrhizobium</taxon>
    </lineage>
</organism>
<dbReference type="EMBL" id="JAGEPA010000001">
    <property type="protein sequence ID" value="MBO1433612.1"/>
    <property type="molecule type" value="Genomic_DNA"/>
</dbReference>
<name>A0ABS3MQG0_9BRAD</name>
<keyword evidence="2" id="KW-1185">Reference proteome</keyword>
<evidence type="ECO:0000313" key="1">
    <source>
        <dbReference type="EMBL" id="MBO1433612.1"/>
    </source>
</evidence>